<dbReference type="RefSeq" id="WP_089965942.1">
    <property type="nucleotide sequence ID" value="NZ_FOCQ01000003.1"/>
</dbReference>
<reference evidence="2 3" key="1">
    <citation type="submission" date="2016-10" db="EMBL/GenBank/DDBJ databases">
        <authorList>
            <person name="de Groot N.N."/>
        </authorList>
    </citation>
    <scope>NUCLEOTIDE SEQUENCE [LARGE SCALE GENOMIC DNA]</scope>
    <source>
        <strain evidence="2 3">DSM 46701</strain>
    </source>
</reference>
<name>A0A1H8CGT5_9BACL</name>
<gene>
    <name evidence="2" type="ORF">SAMN05444955_103292</name>
</gene>
<sequence length="62" mass="6758">MIDKQGNVTEDEGLDNGIFDANLDIGGSHSISNFTGYDDKTKQQVDTPVLDQYGEDGNIVPR</sequence>
<accession>A0A1H8CGT5</accession>
<dbReference type="EMBL" id="FOCQ01000003">
    <property type="protein sequence ID" value="SEM94210.1"/>
    <property type="molecule type" value="Genomic_DNA"/>
</dbReference>
<protein>
    <submittedName>
        <fullName evidence="2">Uncharacterized protein</fullName>
    </submittedName>
</protein>
<dbReference type="Proteomes" id="UP000199695">
    <property type="component" value="Unassembled WGS sequence"/>
</dbReference>
<proteinExistence type="predicted"/>
<evidence type="ECO:0000313" key="2">
    <source>
        <dbReference type="EMBL" id="SEM94210.1"/>
    </source>
</evidence>
<evidence type="ECO:0000313" key="3">
    <source>
        <dbReference type="Proteomes" id="UP000199695"/>
    </source>
</evidence>
<dbReference type="STRING" id="1173111.SAMN05444955_103292"/>
<feature type="region of interest" description="Disordered" evidence="1">
    <location>
        <begin position="34"/>
        <end position="62"/>
    </location>
</feature>
<evidence type="ECO:0000256" key="1">
    <source>
        <dbReference type="SAM" id="MobiDB-lite"/>
    </source>
</evidence>
<dbReference type="OrthoDB" id="6450827at2"/>
<organism evidence="2 3">
    <name type="scientific">Lihuaxuella thermophila</name>
    <dbReference type="NCBI Taxonomy" id="1173111"/>
    <lineage>
        <taxon>Bacteria</taxon>
        <taxon>Bacillati</taxon>
        <taxon>Bacillota</taxon>
        <taxon>Bacilli</taxon>
        <taxon>Bacillales</taxon>
        <taxon>Thermoactinomycetaceae</taxon>
        <taxon>Lihuaxuella</taxon>
    </lineage>
</organism>
<dbReference type="AlphaFoldDB" id="A0A1H8CGT5"/>
<keyword evidence="3" id="KW-1185">Reference proteome</keyword>